<gene>
    <name evidence="2" type="ORF">ATANTOWER_008008</name>
</gene>
<comment type="caution">
    <text evidence="2">The sequence shown here is derived from an EMBL/GenBank/DDBJ whole genome shotgun (WGS) entry which is preliminary data.</text>
</comment>
<dbReference type="Proteomes" id="UP001345963">
    <property type="component" value="Unassembled WGS sequence"/>
</dbReference>
<evidence type="ECO:0000313" key="3">
    <source>
        <dbReference type="Proteomes" id="UP001345963"/>
    </source>
</evidence>
<reference evidence="2 3" key="1">
    <citation type="submission" date="2021-07" db="EMBL/GenBank/DDBJ databases">
        <authorList>
            <person name="Palmer J.M."/>
        </authorList>
    </citation>
    <scope>NUCLEOTIDE SEQUENCE [LARGE SCALE GENOMIC DNA]</scope>
    <source>
        <strain evidence="2 3">AT_MEX2019</strain>
        <tissue evidence="2">Muscle</tissue>
    </source>
</reference>
<dbReference type="EMBL" id="JAHUTI010031449">
    <property type="protein sequence ID" value="MED6242667.1"/>
    <property type="molecule type" value="Genomic_DNA"/>
</dbReference>
<proteinExistence type="predicted"/>
<name>A0ABU7AWS6_9TELE</name>
<sequence length="101" mass="11524">MSFFPEVKRKLHEVQKKVTETDRNIISSSSLEMKRQQSADVQSCPSHSHTDGPKMTLGPIRTVNNNKRNANSWCLNEGIGPDLKKRSKHDLSLEVRCKTMM</sequence>
<accession>A0ABU7AWS6</accession>
<organism evidence="2 3">
    <name type="scientific">Ataeniobius toweri</name>
    <dbReference type="NCBI Taxonomy" id="208326"/>
    <lineage>
        <taxon>Eukaryota</taxon>
        <taxon>Metazoa</taxon>
        <taxon>Chordata</taxon>
        <taxon>Craniata</taxon>
        <taxon>Vertebrata</taxon>
        <taxon>Euteleostomi</taxon>
        <taxon>Actinopterygii</taxon>
        <taxon>Neopterygii</taxon>
        <taxon>Teleostei</taxon>
        <taxon>Neoteleostei</taxon>
        <taxon>Acanthomorphata</taxon>
        <taxon>Ovalentaria</taxon>
        <taxon>Atherinomorphae</taxon>
        <taxon>Cyprinodontiformes</taxon>
        <taxon>Goodeidae</taxon>
        <taxon>Ataeniobius</taxon>
    </lineage>
</organism>
<evidence type="ECO:0000256" key="1">
    <source>
        <dbReference type="SAM" id="MobiDB-lite"/>
    </source>
</evidence>
<feature type="compositionally biased region" description="Polar residues" evidence="1">
    <location>
        <begin position="38"/>
        <end position="47"/>
    </location>
</feature>
<feature type="region of interest" description="Disordered" evidence="1">
    <location>
        <begin position="25"/>
        <end position="67"/>
    </location>
</feature>
<keyword evidence="3" id="KW-1185">Reference proteome</keyword>
<protein>
    <submittedName>
        <fullName evidence="2">Uncharacterized protein</fullName>
    </submittedName>
</protein>
<evidence type="ECO:0000313" key="2">
    <source>
        <dbReference type="EMBL" id="MED6242667.1"/>
    </source>
</evidence>